<reference evidence="1 2" key="1">
    <citation type="submission" date="2018-02" db="EMBL/GenBank/DDBJ databases">
        <title>Draft genome sequencing of Burkholderia cepacia Y14-15.</title>
        <authorList>
            <person name="Zheng B.-X."/>
        </authorList>
    </citation>
    <scope>NUCLEOTIDE SEQUENCE [LARGE SCALE GENOMIC DNA]</scope>
    <source>
        <strain evidence="1 2">Y14-15</strain>
    </source>
</reference>
<comment type="caution">
    <text evidence="1">The sequence shown here is derived from an EMBL/GenBank/DDBJ whole genome shotgun (WGS) entry which is preliminary data.</text>
</comment>
<dbReference type="AlphaFoldDB" id="A0A2S8HYY4"/>
<evidence type="ECO:0000313" key="2">
    <source>
        <dbReference type="Proteomes" id="UP000238206"/>
    </source>
</evidence>
<accession>A0A2S8HYY4</accession>
<dbReference type="Proteomes" id="UP000238206">
    <property type="component" value="Unassembled WGS sequence"/>
</dbReference>
<dbReference type="Pfam" id="PF05489">
    <property type="entry name" value="Phage_tail_X"/>
    <property type="match status" value="1"/>
</dbReference>
<dbReference type="EMBL" id="PUIQ01000106">
    <property type="protein sequence ID" value="PQP07691.1"/>
    <property type="molecule type" value="Genomic_DNA"/>
</dbReference>
<dbReference type="RefSeq" id="WP_105393852.1">
    <property type="nucleotide sequence ID" value="NZ_PUIQ01000106.1"/>
</dbReference>
<sequence>MEVRALQGETVDALCWRVLGRTRGVVETVLELNRDLAQYGPILLTLPHGLLVELPDEVPQAAQSGAERLQLWD</sequence>
<organism evidence="1 2">
    <name type="scientific">Burkholderia cepacia</name>
    <name type="common">Pseudomonas cepacia</name>
    <dbReference type="NCBI Taxonomy" id="292"/>
    <lineage>
        <taxon>Bacteria</taxon>
        <taxon>Pseudomonadati</taxon>
        <taxon>Pseudomonadota</taxon>
        <taxon>Betaproteobacteria</taxon>
        <taxon>Burkholderiales</taxon>
        <taxon>Burkholderiaceae</taxon>
        <taxon>Burkholderia</taxon>
        <taxon>Burkholderia cepacia complex</taxon>
    </lineage>
</organism>
<name>A0A2S8HYY4_BURCE</name>
<evidence type="ECO:0000313" key="1">
    <source>
        <dbReference type="EMBL" id="PQP07691.1"/>
    </source>
</evidence>
<dbReference type="InterPro" id="IPR008861">
    <property type="entry name" value="GpX-like"/>
</dbReference>
<gene>
    <name evidence="1" type="ORF">C5615_37445</name>
</gene>
<protein>
    <submittedName>
        <fullName evidence="1">Phage tail protein</fullName>
    </submittedName>
</protein>
<proteinExistence type="predicted"/>